<sequence length="84" mass="10023">MPLSTLLDEHIIKTKEKLNNWNYKFYCKACIEKLGEDEGKKTSFPNKTDRIVQHLKKCNYFIEKTTPEQREEIFSLSDDQKKQP</sequence>
<evidence type="ECO:0000313" key="1">
    <source>
        <dbReference type="EMBL" id="CAG8490364.1"/>
    </source>
</evidence>
<proteinExistence type="predicted"/>
<keyword evidence="2" id="KW-1185">Reference proteome</keyword>
<name>A0A9N8ZCV3_9GLOM</name>
<accession>A0A9N8ZCV3</accession>
<feature type="non-terminal residue" evidence="1">
    <location>
        <position position="84"/>
    </location>
</feature>
<reference evidence="1" key="1">
    <citation type="submission" date="2021-06" db="EMBL/GenBank/DDBJ databases">
        <authorList>
            <person name="Kallberg Y."/>
            <person name="Tangrot J."/>
            <person name="Rosling A."/>
        </authorList>
    </citation>
    <scope>NUCLEOTIDE SEQUENCE</scope>
    <source>
        <strain evidence="1">IN212</strain>
    </source>
</reference>
<evidence type="ECO:0000313" key="2">
    <source>
        <dbReference type="Proteomes" id="UP000789396"/>
    </source>
</evidence>
<comment type="caution">
    <text evidence="1">The sequence shown here is derived from an EMBL/GenBank/DDBJ whole genome shotgun (WGS) entry which is preliminary data.</text>
</comment>
<dbReference type="EMBL" id="CAJVPZ010001351">
    <property type="protein sequence ID" value="CAG8490364.1"/>
    <property type="molecule type" value="Genomic_DNA"/>
</dbReference>
<organism evidence="1 2">
    <name type="scientific">Racocetra fulgida</name>
    <dbReference type="NCBI Taxonomy" id="60492"/>
    <lineage>
        <taxon>Eukaryota</taxon>
        <taxon>Fungi</taxon>
        <taxon>Fungi incertae sedis</taxon>
        <taxon>Mucoromycota</taxon>
        <taxon>Glomeromycotina</taxon>
        <taxon>Glomeromycetes</taxon>
        <taxon>Diversisporales</taxon>
        <taxon>Gigasporaceae</taxon>
        <taxon>Racocetra</taxon>
    </lineage>
</organism>
<dbReference type="OrthoDB" id="2409922at2759"/>
<gene>
    <name evidence="1" type="ORF">RFULGI_LOCUS1955</name>
</gene>
<dbReference type="AlphaFoldDB" id="A0A9N8ZCV3"/>
<protein>
    <submittedName>
        <fullName evidence="1">17331_t:CDS:1</fullName>
    </submittedName>
</protein>
<dbReference type="Proteomes" id="UP000789396">
    <property type="component" value="Unassembled WGS sequence"/>
</dbReference>